<dbReference type="AlphaFoldDB" id="A0A919V9I7"/>
<protein>
    <submittedName>
        <fullName evidence="1">Uncharacterized protein</fullName>
    </submittedName>
</protein>
<organism evidence="1 2">
    <name type="scientific">Sinosporangium siamense</name>
    <dbReference type="NCBI Taxonomy" id="1367973"/>
    <lineage>
        <taxon>Bacteria</taxon>
        <taxon>Bacillati</taxon>
        <taxon>Actinomycetota</taxon>
        <taxon>Actinomycetes</taxon>
        <taxon>Streptosporangiales</taxon>
        <taxon>Streptosporangiaceae</taxon>
        <taxon>Sinosporangium</taxon>
    </lineage>
</organism>
<comment type="caution">
    <text evidence="1">The sequence shown here is derived from an EMBL/GenBank/DDBJ whole genome shotgun (WGS) entry which is preliminary data.</text>
</comment>
<accession>A0A919V9I7</accession>
<dbReference type="EMBL" id="BOOW01000057">
    <property type="protein sequence ID" value="GII97260.1"/>
    <property type="molecule type" value="Genomic_DNA"/>
</dbReference>
<name>A0A919V9I7_9ACTN</name>
<sequence>MAFPNERYDLLNEYELHDVFLGAWCKGLSVTEAAARLRVDPDSAVECVWAEIGDDLGELDAETGVVWIGEQAPGWTQIIQYVGLHIGMNEPQEELSDGGGLL</sequence>
<evidence type="ECO:0000313" key="1">
    <source>
        <dbReference type="EMBL" id="GII97260.1"/>
    </source>
</evidence>
<keyword evidence="2" id="KW-1185">Reference proteome</keyword>
<dbReference type="Proteomes" id="UP000606172">
    <property type="component" value="Unassembled WGS sequence"/>
</dbReference>
<reference evidence="1" key="1">
    <citation type="submission" date="2021-01" db="EMBL/GenBank/DDBJ databases">
        <title>Whole genome shotgun sequence of Sinosporangium siamense NBRC 109515.</title>
        <authorList>
            <person name="Komaki H."/>
            <person name="Tamura T."/>
        </authorList>
    </citation>
    <scope>NUCLEOTIDE SEQUENCE</scope>
    <source>
        <strain evidence="1">NBRC 109515</strain>
    </source>
</reference>
<gene>
    <name evidence="1" type="ORF">Ssi02_74910</name>
</gene>
<evidence type="ECO:0000313" key="2">
    <source>
        <dbReference type="Proteomes" id="UP000606172"/>
    </source>
</evidence>
<dbReference type="RefSeq" id="WP_204032837.1">
    <property type="nucleotide sequence ID" value="NZ_BOOW01000057.1"/>
</dbReference>
<proteinExistence type="predicted"/>